<evidence type="ECO:0000256" key="5">
    <source>
        <dbReference type="ARBA" id="ARBA00022801"/>
    </source>
</evidence>
<comment type="caution">
    <text evidence="11">The sequence shown here is derived from an EMBL/GenBank/DDBJ whole genome shotgun (WGS) entry which is preliminary data.</text>
</comment>
<dbReference type="RefSeq" id="WP_109679009.1">
    <property type="nucleotide sequence ID" value="NZ_CP086615.1"/>
</dbReference>
<evidence type="ECO:0000256" key="10">
    <source>
        <dbReference type="RuleBase" id="RU361274"/>
    </source>
</evidence>
<protein>
    <recommendedName>
        <fullName evidence="10">Purine nucleoside phosphorylase</fullName>
    </recommendedName>
</protein>
<comment type="similarity">
    <text evidence="2 10">Belongs to the purine nucleoside phosphorylase YfiH/LACC1 family.</text>
</comment>
<gene>
    <name evidence="11" type="primary">pgeF</name>
    <name evidence="11" type="ORF">DEM34_11770</name>
</gene>
<keyword evidence="4" id="KW-0479">Metal-binding</keyword>
<dbReference type="Pfam" id="PF02578">
    <property type="entry name" value="Cu-oxidase_4"/>
    <property type="match status" value="1"/>
</dbReference>
<dbReference type="GO" id="GO:0005507">
    <property type="term" value="F:copper ion binding"/>
    <property type="evidence" value="ECO:0007669"/>
    <property type="project" value="TreeGrafter"/>
</dbReference>
<evidence type="ECO:0000313" key="11">
    <source>
        <dbReference type="EMBL" id="PWG62619.1"/>
    </source>
</evidence>
<evidence type="ECO:0000256" key="2">
    <source>
        <dbReference type="ARBA" id="ARBA00007353"/>
    </source>
</evidence>
<evidence type="ECO:0000256" key="3">
    <source>
        <dbReference type="ARBA" id="ARBA00022679"/>
    </source>
</evidence>
<keyword evidence="3" id="KW-0808">Transferase</keyword>
<dbReference type="Proteomes" id="UP000245474">
    <property type="component" value="Unassembled WGS sequence"/>
</dbReference>
<dbReference type="OrthoDB" id="4279at2"/>
<dbReference type="EMBL" id="QFFI01000017">
    <property type="protein sequence ID" value="PWG62619.1"/>
    <property type="molecule type" value="Genomic_DNA"/>
</dbReference>
<dbReference type="InterPro" id="IPR011324">
    <property type="entry name" value="Cytotoxic_necrot_fac-like_cat"/>
</dbReference>
<evidence type="ECO:0000256" key="8">
    <source>
        <dbReference type="ARBA" id="ARBA00048968"/>
    </source>
</evidence>
<comment type="catalytic activity">
    <reaction evidence="8">
        <text>adenosine + phosphate = alpha-D-ribose 1-phosphate + adenine</text>
        <dbReference type="Rhea" id="RHEA:27642"/>
        <dbReference type="ChEBI" id="CHEBI:16335"/>
        <dbReference type="ChEBI" id="CHEBI:16708"/>
        <dbReference type="ChEBI" id="CHEBI:43474"/>
        <dbReference type="ChEBI" id="CHEBI:57720"/>
        <dbReference type="EC" id="2.4.2.1"/>
    </reaction>
    <physiologicalReaction direction="left-to-right" evidence="8">
        <dbReference type="Rhea" id="RHEA:27643"/>
    </physiologicalReaction>
</comment>
<keyword evidence="5" id="KW-0378">Hydrolase</keyword>
<comment type="catalytic activity">
    <reaction evidence="7">
        <text>adenosine + H2O + H(+) = inosine + NH4(+)</text>
        <dbReference type="Rhea" id="RHEA:24408"/>
        <dbReference type="ChEBI" id="CHEBI:15377"/>
        <dbReference type="ChEBI" id="CHEBI:15378"/>
        <dbReference type="ChEBI" id="CHEBI:16335"/>
        <dbReference type="ChEBI" id="CHEBI:17596"/>
        <dbReference type="ChEBI" id="CHEBI:28938"/>
        <dbReference type="EC" id="3.5.4.4"/>
    </reaction>
    <physiologicalReaction direction="left-to-right" evidence="7">
        <dbReference type="Rhea" id="RHEA:24409"/>
    </physiologicalReaction>
</comment>
<dbReference type="GO" id="GO:0017061">
    <property type="term" value="F:S-methyl-5-thioadenosine phosphorylase activity"/>
    <property type="evidence" value="ECO:0007669"/>
    <property type="project" value="UniProtKB-EC"/>
</dbReference>
<evidence type="ECO:0000256" key="7">
    <source>
        <dbReference type="ARBA" id="ARBA00047989"/>
    </source>
</evidence>
<dbReference type="GO" id="GO:0016787">
    <property type="term" value="F:hydrolase activity"/>
    <property type="evidence" value="ECO:0007669"/>
    <property type="project" value="UniProtKB-KW"/>
</dbReference>
<accession>A0A2U2N0V7</accession>
<dbReference type="SUPFAM" id="SSF64438">
    <property type="entry name" value="CNF1/YfiH-like putative cysteine hydrolases"/>
    <property type="match status" value="1"/>
</dbReference>
<reference evidence="11 12" key="1">
    <citation type="submission" date="2018-05" db="EMBL/GenBank/DDBJ databases">
        <title>Spiribacter halobius sp. nov., a moderately halophilic bacterium isolated from marine solar saltern.</title>
        <authorList>
            <person name="Zheng W.-S."/>
            <person name="Lu D.-C."/>
            <person name="Du Z.-J."/>
        </authorList>
    </citation>
    <scope>NUCLEOTIDE SEQUENCE [LARGE SCALE GENOMIC DNA]</scope>
    <source>
        <strain evidence="11 12">E85</strain>
    </source>
</reference>
<keyword evidence="12" id="KW-1185">Reference proteome</keyword>
<evidence type="ECO:0000256" key="6">
    <source>
        <dbReference type="ARBA" id="ARBA00022833"/>
    </source>
</evidence>
<dbReference type="CDD" id="cd16833">
    <property type="entry name" value="YfiH"/>
    <property type="match status" value="1"/>
</dbReference>
<dbReference type="PANTHER" id="PTHR30616">
    <property type="entry name" value="UNCHARACTERIZED PROTEIN YFIH"/>
    <property type="match status" value="1"/>
</dbReference>
<dbReference type="AlphaFoldDB" id="A0A2U2N0V7"/>
<keyword evidence="6" id="KW-0862">Zinc</keyword>
<proteinExistence type="inferred from homology"/>
<dbReference type="PANTHER" id="PTHR30616:SF2">
    <property type="entry name" value="PURINE NUCLEOSIDE PHOSPHORYLASE LACC1"/>
    <property type="match status" value="1"/>
</dbReference>
<dbReference type="NCBIfam" id="TIGR00726">
    <property type="entry name" value="peptidoglycan editing factor PgeF"/>
    <property type="match status" value="1"/>
</dbReference>
<sequence>MSVRHLLLPDWPRPPGVCALATTRAGGVSKPPFDTLNLGTRAGDDPSAVAANRGRLRHLAALPAVPSWLAQVHGRRVVHADEVMPDVTEADAVWSDRPGAVCAVLVADCLPVLLADRDGRCVAAAHAGWRGLAGGVLEATVAALPVGPGALVAWLGPCIGPDAFEVGVEVREAFLDGDSGATGCFRPSPAGRWLADLGGLARRRLAGAGVAAIHGGGLCTYSDPARFFSYRRDGRTGRMAALVWMQ</sequence>
<evidence type="ECO:0000256" key="1">
    <source>
        <dbReference type="ARBA" id="ARBA00000553"/>
    </source>
</evidence>
<dbReference type="InterPro" id="IPR038371">
    <property type="entry name" value="Cu_polyphenol_OxRdtase_sf"/>
</dbReference>
<dbReference type="Gene3D" id="3.60.140.10">
    <property type="entry name" value="CNF1/YfiH-like putative cysteine hydrolases"/>
    <property type="match status" value="1"/>
</dbReference>
<comment type="catalytic activity">
    <reaction evidence="9">
        <text>S-methyl-5'-thioadenosine + phosphate = 5-(methylsulfanyl)-alpha-D-ribose 1-phosphate + adenine</text>
        <dbReference type="Rhea" id="RHEA:11852"/>
        <dbReference type="ChEBI" id="CHEBI:16708"/>
        <dbReference type="ChEBI" id="CHEBI:17509"/>
        <dbReference type="ChEBI" id="CHEBI:43474"/>
        <dbReference type="ChEBI" id="CHEBI:58533"/>
        <dbReference type="EC" id="2.4.2.28"/>
    </reaction>
    <physiologicalReaction direction="left-to-right" evidence="9">
        <dbReference type="Rhea" id="RHEA:11853"/>
    </physiologicalReaction>
</comment>
<evidence type="ECO:0000256" key="4">
    <source>
        <dbReference type="ARBA" id="ARBA00022723"/>
    </source>
</evidence>
<comment type="catalytic activity">
    <reaction evidence="1">
        <text>inosine + phosphate = alpha-D-ribose 1-phosphate + hypoxanthine</text>
        <dbReference type="Rhea" id="RHEA:27646"/>
        <dbReference type="ChEBI" id="CHEBI:17368"/>
        <dbReference type="ChEBI" id="CHEBI:17596"/>
        <dbReference type="ChEBI" id="CHEBI:43474"/>
        <dbReference type="ChEBI" id="CHEBI:57720"/>
        <dbReference type="EC" id="2.4.2.1"/>
    </reaction>
    <physiologicalReaction direction="left-to-right" evidence="1">
        <dbReference type="Rhea" id="RHEA:27647"/>
    </physiologicalReaction>
</comment>
<evidence type="ECO:0000256" key="9">
    <source>
        <dbReference type="ARBA" id="ARBA00049893"/>
    </source>
</evidence>
<evidence type="ECO:0000313" key="12">
    <source>
        <dbReference type="Proteomes" id="UP000245474"/>
    </source>
</evidence>
<dbReference type="InterPro" id="IPR003730">
    <property type="entry name" value="Cu_polyphenol_OxRdtase"/>
</dbReference>
<name>A0A2U2N0V7_9GAMM</name>
<organism evidence="11 12">
    <name type="scientific">Sediminicurvatus halobius</name>
    <dbReference type="NCBI Taxonomy" id="2182432"/>
    <lineage>
        <taxon>Bacteria</taxon>
        <taxon>Pseudomonadati</taxon>
        <taxon>Pseudomonadota</taxon>
        <taxon>Gammaproteobacteria</taxon>
        <taxon>Chromatiales</taxon>
        <taxon>Ectothiorhodospiraceae</taxon>
        <taxon>Sediminicurvatus</taxon>
    </lineage>
</organism>